<protein>
    <submittedName>
        <fullName evidence="2">Uncharacterized protein</fullName>
    </submittedName>
</protein>
<proteinExistence type="predicted"/>
<feature type="signal peptide" evidence="1">
    <location>
        <begin position="1"/>
        <end position="23"/>
    </location>
</feature>
<reference evidence="2" key="1">
    <citation type="submission" date="2014-11" db="EMBL/GenBank/DDBJ databases">
        <authorList>
            <person name="Amaro Gonzalez C."/>
        </authorList>
    </citation>
    <scope>NUCLEOTIDE SEQUENCE</scope>
</reference>
<keyword evidence="1" id="KW-0732">Signal</keyword>
<dbReference type="EMBL" id="GBXM01056405">
    <property type="protein sequence ID" value="JAH52172.1"/>
    <property type="molecule type" value="Transcribed_RNA"/>
</dbReference>
<evidence type="ECO:0000256" key="1">
    <source>
        <dbReference type="SAM" id="SignalP"/>
    </source>
</evidence>
<dbReference type="AlphaFoldDB" id="A0A0E9TFC7"/>
<accession>A0A0E9TFC7</accession>
<name>A0A0E9TFC7_ANGAN</name>
<sequence length="63" mass="7345">MHSLGWATPCWTSLLWWTRTSLTKFGLKPNDQILAEDKHKALFEEMSRSSRWNTTLEAPLKTP</sequence>
<organism evidence="2">
    <name type="scientific">Anguilla anguilla</name>
    <name type="common">European freshwater eel</name>
    <name type="synonym">Muraena anguilla</name>
    <dbReference type="NCBI Taxonomy" id="7936"/>
    <lineage>
        <taxon>Eukaryota</taxon>
        <taxon>Metazoa</taxon>
        <taxon>Chordata</taxon>
        <taxon>Craniata</taxon>
        <taxon>Vertebrata</taxon>
        <taxon>Euteleostomi</taxon>
        <taxon>Actinopterygii</taxon>
        <taxon>Neopterygii</taxon>
        <taxon>Teleostei</taxon>
        <taxon>Anguilliformes</taxon>
        <taxon>Anguillidae</taxon>
        <taxon>Anguilla</taxon>
    </lineage>
</organism>
<evidence type="ECO:0000313" key="2">
    <source>
        <dbReference type="EMBL" id="JAH52172.1"/>
    </source>
</evidence>
<feature type="chain" id="PRO_5002432649" evidence="1">
    <location>
        <begin position="24"/>
        <end position="63"/>
    </location>
</feature>
<dbReference type="Gene3D" id="3.30.1110.10">
    <property type="match status" value="1"/>
</dbReference>
<reference evidence="2" key="2">
    <citation type="journal article" date="2015" name="Fish Shellfish Immunol.">
        <title>Early steps in the European eel (Anguilla anguilla)-Vibrio vulnificus interaction in the gills: Role of the RtxA13 toxin.</title>
        <authorList>
            <person name="Callol A."/>
            <person name="Pajuelo D."/>
            <person name="Ebbesson L."/>
            <person name="Teles M."/>
            <person name="MacKenzie S."/>
            <person name="Amaro C."/>
        </authorList>
    </citation>
    <scope>NUCLEOTIDE SEQUENCE</scope>
</reference>